<dbReference type="RefSeq" id="WP_152230446.1">
    <property type="nucleotide sequence ID" value="NZ_BAAAOT010000002.1"/>
</dbReference>
<name>A0A7J9UT74_9MICO</name>
<keyword evidence="2" id="KW-1185">Reference proteome</keyword>
<dbReference type="Pfam" id="PF06897">
    <property type="entry name" value="DUF1269"/>
    <property type="match status" value="1"/>
</dbReference>
<accession>A0A7J9UT74</accession>
<protein>
    <submittedName>
        <fullName evidence="1">DUF1269 domain-containing protein</fullName>
    </submittedName>
</protein>
<dbReference type="EMBL" id="WHPD01000877">
    <property type="protein sequence ID" value="MPV87816.1"/>
    <property type="molecule type" value="Genomic_DNA"/>
</dbReference>
<sequence>MAKQDEDTLYVIAAAYDDVDAAVADYEAVKELYKAVKTSHDFDAAVISKDADGKVHIVKKHEQPTRHGAAVGLGWGLAVGVAAALFPPVGIGLATAGGAGTAIGAVTGHATGGMSRDDLKELGEALDAGTAGLIAVYATNMADQIAANIKAANRIISKATDMEADQLAADLKTS</sequence>
<comment type="caution">
    <text evidence="1">The sequence shown here is derived from an EMBL/GenBank/DDBJ whole genome shotgun (WGS) entry which is preliminary data.</text>
</comment>
<dbReference type="OrthoDB" id="3295122at2"/>
<dbReference type="Proteomes" id="UP000429644">
    <property type="component" value="Unassembled WGS sequence"/>
</dbReference>
<evidence type="ECO:0000313" key="1">
    <source>
        <dbReference type="EMBL" id="MPV87816.1"/>
    </source>
</evidence>
<dbReference type="AlphaFoldDB" id="A0A7J9UT74"/>
<dbReference type="InterPro" id="IPR009200">
    <property type="entry name" value="DUF1269_membrane"/>
</dbReference>
<evidence type="ECO:0000313" key="2">
    <source>
        <dbReference type="Proteomes" id="UP000429644"/>
    </source>
</evidence>
<reference evidence="1 2" key="1">
    <citation type="submission" date="2019-10" db="EMBL/GenBank/DDBJ databases">
        <title>Georgenia wutianyii sp. nov. and Georgenia yuyongxinii sp. nov. isolated from plateau pika (Ochotona curzoniae) in the Qinghai-Tibet plateau of China.</title>
        <authorList>
            <person name="Tian Z."/>
        </authorList>
    </citation>
    <scope>NUCLEOTIDE SEQUENCE [LARGE SCALE GENOMIC DNA]</scope>
    <source>
        <strain evidence="1 2">JCM 15130</strain>
    </source>
</reference>
<gene>
    <name evidence="1" type="ORF">GB882_04000</name>
</gene>
<organism evidence="1 2">
    <name type="scientific">Georgenia ruanii</name>
    <dbReference type="NCBI Taxonomy" id="348442"/>
    <lineage>
        <taxon>Bacteria</taxon>
        <taxon>Bacillati</taxon>
        <taxon>Actinomycetota</taxon>
        <taxon>Actinomycetes</taxon>
        <taxon>Micrococcales</taxon>
        <taxon>Bogoriellaceae</taxon>
        <taxon>Georgenia</taxon>
    </lineage>
</organism>
<proteinExistence type="predicted"/>